<dbReference type="EnsemblMetazoa" id="XM_038216868.1">
    <property type="protein sequence ID" value="XP_038072796.1"/>
    <property type="gene ID" value="LOC119741162"/>
</dbReference>
<dbReference type="InterPro" id="IPR036734">
    <property type="entry name" value="Neur_chan_lig-bd_sf"/>
</dbReference>
<dbReference type="PROSITE" id="PS00236">
    <property type="entry name" value="NEUROTR_ION_CHANNEL"/>
    <property type="match status" value="1"/>
</dbReference>
<dbReference type="GeneID" id="119741162"/>
<reference evidence="8" key="1">
    <citation type="submission" date="2022-11" db="UniProtKB">
        <authorList>
            <consortium name="EnsemblMetazoa"/>
        </authorList>
    </citation>
    <scope>IDENTIFICATION</scope>
</reference>
<comment type="subcellular location">
    <subcellularLocation>
        <location evidence="1">Membrane</location>
        <topology evidence="1">Multi-pass membrane protein</topology>
    </subcellularLocation>
</comment>
<keyword evidence="3 5" id="KW-1133">Transmembrane helix</keyword>
<dbReference type="AlphaFoldDB" id="A0A914B9L5"/>
<feature type="transmembrane region" description="Helical" evidence="5">
    <location>
        <begin position="242"/>
        <end position="260"/>
    </location>
</feature>
<feature type="transmembrane region" description="Helical" evidence="5">
    <location>
        <begin position="297"/>
        <end position="318"/>
    </location>
</feature>
<dbReference type="OMA" id="ASELIWH"/>
<feature type="chain" id="PRO_5036857552" description="Neurotransmitter-gated ion-channel ligand-binding domain-containing protein" evidence="6">
    <location>
        <begin position="25"/>
        <end position="390"/>
    </location>
</feature>
<sequence>MAFRDGALVVVLGLCLLYVKGGEGAESQDKEHSSRHDLMTHLLGTHNPLVIPSTPLKVSYKLDLLAIEGVDEKENILRISAFATVFWSDHRFQWDPANYSGILSASLPKKAIWHPDLELLYSQVEEIDDINLRVFPDGFVGHYLPMRLAIPCSFDFNDYPYDAHTCDIRVESWTNPGSMLNLTLGGASAAGTWYHRVNSQWEIQSFTANKTVDIFPPSPEQYIYLTFRLQFKRTVGEYEIRAVVPSVITSLLILLCFLIPPLSGGRMVLCSVVILCILLQLYHLNLTVPIRGPNAPFLADFLCFSVILAVFAAVESVVSMNLSSWGTLSGSSNNNNNNSNAPKDGEELVAQPKPSLFLMQLARIIDLVCFVIFTITFAIGGGIILNPKTE</sequence>
<keyword evidence="9" id="KW-1185">Reference proteome</keyword>
<feature type="signal peptide" evidence="6">
    <location>
        <begin position="1"/>
        <end position="24"/>
    </location>
</feature>
<dbReference type="RefSeq" id="XP_038072796.1">
    <property type="nucleotide sequence ID" value="XM_038216868.1"/>
</dbReference>
<name>A0A914B9L5_PATMI</name>
<evidence type="ECO:0000313" key="9">
    <source>
        <dbReference type="Proteomes" id="UP000887568"/>
    </source>
</evidence>
<dbReference type="Pfam" id="PF02931">
    <property type="entry name" value="Neur_chan_LBD"/>
    <property type="match status" value="1"/>
</dbReference>
<dbReference type="InterPro" id="IPR006202">
    <property type="entry name" value="Neur_chan_lig-bd"/>
</dbReference>
<evidence type="ECO:0000256" key="3">
    <source>
        <dbReference type="ARBA" id="ARBA00022989"/>
    </source>
</evidence>
<feature type="transmembrane region" description="Helical" evidence="5">
    <location>
        <begin position="267"/>
        <end position="285"/>
    </location>
</feature>
<dbReference type="GO" id="GO:0005230">
    <property type="term" value="F:extracellular ligand-gated monoatomic ion channel activity"/>
    <property type="evidence" value="ECO:0007669"/>
    <property type="project" value="InterPro"/>
</dbReference>
<protein>
    <recommendedName>
        <fullName evidence="7">Neurotransmitter-gated ion-channel ligand-binding domain-containing protein</fullName>
    </recommendedName>
</protein>
<evidence type="ECO:0000259" key="7">
    <source>
        <dbReference type="Pfam" id="PF02931"/>
    </source>
</evidence>
<dbReference type="CDD" id="cd18989">
    <property type="entry name" value="LGIC_ECD_cation"/>
    <property type="match status" value="1"/>
</dbReference>
<dbReference type="InterPro" id="IPR018000">
    <property type="entry name" value="Neurotransmitter_ion_chnl_CS"/>
</dbReference>
<keyword evidence="6" id="KW-0732">Signal</keyword>
<evidence type="ECO:0000256" key="4">
    <source>
        <dbReference type="ARBA" id="ARBA00023136"/>
    </source>
</evidence>
<dbReference type="GO" id="GO:0016020">
    <property type="term" value="C:membrane"/>
    <property type="evidence" value="ECO:0007669"/>
    <property type="project" value="UniProtKB-SubCell"/>
</dbReference>
<keyword evidence="4 5" id="KW-0472">Membrane</keyword>
<dbReference type="SUPFAM" id="SSF90112">
    <property type="entry name" value="Neurotransmitter-gated ion-channel transmembrane pore"/>
    <property type="match status" value="1"/>
</dbReference>
<accession>A0A914B9L5</accession>
<dbReference type="PANTHER" id="PTHR18945">
    <property type="entry name" value="NEUROTRANSMITTER GATED ION CHANNEL"/>
    <property type="match status" value="1"/>
</dbReference>
<evidence type="ECO:0000256" key="1">
    <source>
        <dbReference type="ARBA" id="ARBA00004141"/>
    </source>
</evidence>
<dbReference type="InterPro" id="IPR006201">
    <property type="entry name" value="Neur_channel"/>
</dbReference>
<dbReference type="Proteomes" id="UP000887568">
    <property type="component" value="Unplaced"/>
</dbReference>
<dbReference type="SUPFAM" id="SSF63712">
    <property type="entry name" value="Nicotinic receptor ligand binding domain-like"/>
    <property type="match status" value="1"/>
</dbReference>
<evidence type="ECO:0000256" key="6">
    <source>
        <dbReference type="SAM" id="SignalP"/>
    </source>
</evidence>
<feature type="transmembrane region" description="Helical" evidence="5">
    <location>
        <begin position="364"/>
        <end position="385"/>
    </location>
</feature>
<organism evidence="8 9">
    <name type="scientific">Patiria miniata</name>
    <name type="common">Bat star</name>
    <name type="synonym">Asterina miniata</name>
    <dbReference type="NCBI Taxonomy" id="46514"/>
    <lineage>
        <taxon>Eukaryota</taxon>
        <taxon>Metazoa</taxon>
        <taxon>Echinodermata</taxon>
        <taxon>Eleutherozoa</taxon>
        <taxon>Asterozoa</taxon>
        <taxon>Asteroidea</taxon>
        <taxon>Valvatacea</taxon>
        <taxon>Valvatida</taxon>
        <taxon>Asterinidae</taxon>
        <taxon>Patiria</taxon>
    </lineage>
</organism>
<dbReference type="OrthoDB" id="410315at2759"/>
<proteinExistence type="predicted"/>
<dbReference type="Gene3D" id="1.20.58.390">
    <property type="entry name" value="Neurotransmitter-gated ion-channel transmembrane domain"/>
    <property type="match status" value="1"/>
</dbReference>
<feature type="domain" description="Neurotransmitter-gated ion-channel ligand-binding" evidence="7">
    <location>
        <begin position="37"/>
        <end position="233"/>
    </location>
</feature>
<evidence type="ECO:0000313" key="8">
    <source>
        <dbReference type="EnsemblMetazoa" id="XP_038072796.1"/>
    </source>
</evidence>
<keyword evidence="2 5" id="KW-0812">Transmembrane</keyword>
<dbReference type="Gene3D" id="2.70.170.10">
    <property type="entry name" value="Neurotransmitter-gated ion-channel ligand-binding domain"/>
    <property type="match status" value="1"/>
</dbReference>
<dbReference type="InterPro" id="IPR036719">
    <property type="entry name" value="Neuro-gated_channel_TM_sf"/>
</dbReference>
<evidence type="ECO:0000256" key="2">
    <source>
        <dbReference type="ARBA" id="ARBA00022692"/>
    </source>
</evidence>
<evidence type="ECO:0000256" key="5">
    <source>
        <dbReference type="SAM" id="Phobius"/>
    </source>
</evidence>
<dbReference type="GO" id="GO:0004888">
    <property type="term" value="F:transmembrane signaling receptor activity"/>
    <property type="evidence" value="ECO:0007669"/>
    <property type="project" value="InterPro"/>
</dbReference>
<dbReference type="InterPro" id="IPR038050">
    <property type="entry name" value="Neuro_actylchol_rec"/>
</dbReference>